<dbReference type="AlphaFoldDB" id="A0A1H6CZA2"/>
<keyword evidence="3" id="KW-1185">Reference proteome</keyword>
<organism evidence="2 3">
    <name type="scientific">Nonomuraea solani</name>
    <dbReference type="NCBI Taxonomy" id="1144553"/>
    <lineage>
        <taxon>Bacteria</taxon>
        <taxon>Bacillati</taxon>
        <taxon>Actinomycetota</taxon>
        <taxon>Actinomycetes</taxon>
        <taxon>Streptosporangiales</taxon>
        <taxon>Streptosporangiaceae</taxon>
        <taxon>Nonomuraea</taxon>
    </lineage>
</organism>
<gene>
    <name evidence="2" type="ORF">SAMN05444920_104539</name>
</gene>
<dbReference type="InterPro" id="IPR017520">
    <property type="entry name" value="CHP03086"/>
</dbReference>
<evidence type="ECO:0000313" key="3">
    <source>
        <dbReference type="Proteomes" id="UP000236732"/>
    </source>
</evidence>
<reference evidence="2 3" key="1">
    <citation type="submission" date="2016-10" db="EMBL/GenBank/DDBJ databases">
        <authorList>
            <person name="de Groot N.N."/>
        </authorList>
    </citation>
    <scope>NUCLEOTIDE SEQUENCE [LARGE SCALE GENOMIC DNA]</scope>
    <source>
        <strain evidence="2 3">CGMCC 4.7037</strain>
    </source>
</reference>
<dbReference type="OrthoDB" id="5185819at2"/>
<dbReference type="InterPro" id="IPR034660">
    <property type="entry name" value="DinB/YfiT-like"/>
</dbReference>
<feature type="domain" description="Mycothiol-dependent maleylpyruvate isomerase metal-binding" evidence="1">
    <location>
        <begin position="14"/>
        <end position="134"/>
    </location>
</feature>
<evidence type="ECO:0000259" key="1">
    <source>
        <dbReference type="Pfam" id="PF11716"/>
    </source>
</evidence>
<evidence type="ECO:0000313" key="2">
    <source>
        <dbReference type="EMBL" id="SEG77885.1"/>
    </source>
</evidence>
<sequence>MTSEPAHDPRPTFARALDQAGRQVAAVSPDELSNRTPCADYDVRALLGHVVAVLRKLTRVATGGDARDVPDVIDGIADDGWASAFVQARSEVERVWADDDLLNRMVELPWATLPGRVALEAYTHEFTAHSWDIAHATRRLADLDPDLAAQAFEAFSKFAPPEARGEKGPFGPAVPVSDDADVYTRLAAYLGRQP</sequence>
<dbReference type="Pfam" id="PF11716">
    <property type="entry name" value="MDMPI_N"/>
    <property type="match status" value="1"/>
</dbReference>
<dbReference type="Proteomes" id="UP000236732">
    <property type="component" value="Unassembled WGS sequence"/>
</dbReference>
<accession>A0A1H6CZA2</accession>
<dbReference type="EMBL" id="FNVT01000004">
    <property type="protein sequence ID" value="SEG77885.1"/>
    <property type="molecule type" value="Genomic_DNA"/>
</dbReference>
<proteinExistence type="predicted"/>
<protein>
    <submittedName>
        <fullName evidence="2">TIGR03086 family protein</fullName>
    </submittedName>
</protein>
<dbReference type="InterPro" id="IPR017517">
    <property type="entry name" value="Maleyloyr_isom"/>
</dbReference>
<dbReference type="NCBIfam" id="TIGR03083">
    <property type="entry name" value="maleylpyruvate isomerase family mycothiol-dependent enzyme"/>
    <property type="match status" value="1"/>
</dbReference>
<dbReference type="SUPFAM" id="SSF109854">
    <property type="entry name" value="DinB/YfiT-like putative metalloenzymes"/>
    <property type="match status" value="1"/>
</dbReference>
<dbReference type="InterPro" id="IPR024344">
    <property type="entry name" value="MDMPI_metal-binding"/>
</dbReference>
<name>A0A1H6CZA2_9ACTN</name>
<dbReference type="GO" id="GO:0046872">
    <property type="term" value="F:metal ion binding"/>
    <property type="evidence" value="ECO:0007669"/>
    <property type="project" value="InterPro"/>
</dbReference>
<dbReference type="NCBIfam" id="TIGR03086">
    <property type="entry name" value="TIGR03086 family metal-binding protein"/>
    <property type="match status" value="1"/>
</dbReference>
<dbReference type="RefSeq" id="WP_103957041.1">
    <property type="nucleotide sequence ID" value="NZ_FNVT01000004.1"/>
</dbReference>